<evidence type="ECO:0000256" key="7">
    <source>
        <dbReference type="ARBA" id="ARBA00022777"/>
    </source>
</evidence>
<evidence type="ECO:0000256" key="9">
    <source>
        <dbReference type="ARBA" id="ARBA00022989"/>
    </source>
</evidence>
<evidence type="ECO:0000256" key="10">
    <source>
        <dbReference type="ARBA" id="ARBA00023136"/>
    </source>
</evidence>
<evidence type="ECO:0000256" key="14">
    <source>
        <dbReference type="SAM" id="Phobius"/>
    </source>
</evidence>
<evidence type="ECO:0000256" key="8">
    <source>
        <dbReference type="ARBA" id="ARBA00022946"/>
    </source>
</evidence>
<dbReference type="InterPro" id="IPR039606">
    <property type="entry name" value="Phytol/farnesol_kinase"/>
</dbReference>
<reference evidence="15" key="1">
    <citation type="submission" date="2018-02" db="EMBL/GenBank/DDBJ databases">
        <title>Rhizophora mucronata_Transcriptome.</title>
        <authorList>
            <person name="Meera S.P."/>
            <person name="Sreeshan A."/>
            <person name="Augustine A."/>
        </authorList>
    </citation>
    <scope>NUCLEOTIDE SEQUENCE</scope>
    <source>
        <tissue evidence="15">Leaf</tissue>
    </source>
</reference>
<feature type="transmembrane region" description="Helical" evidence="14">
    <location>
        <begin position="123"/>
        <end position="141"/>
    </location>
</feature>
<dbReference type="GO" id="GO:0010189">
    <property type="term" value="P:vitamin E biosynthetic process"/>
    <property type="evidence" value="ECO:0007669"/>
    <property type="project" value="TreeGrafter"/>
</dbReference>
<evidence type="ECO:0000256" key="5">
    <source>
        <dbReference type="ARBA" id="ARBA00022679"/>
    </source>
</evidence>
<dbReference type="GO" id="GO:0031969">
    <property type="term" value="C:chloroplast membrane"/>
    <property type="evidence" value="ECO:0007669"/>
    <property type="project" value="UniProtKB-SubCell"/>
</dbReference>
<evidence type="ECO:0000313" key="15">
    <source>
        <dbReference type="EMBL" id="MBW91306.1"/>
    </source>
</evidence>
<proteinExistence type="inferred from homology"/>
<keyword evidence="9 14" id="KW-1133">Transmembrane helix</keyword>
<keyword evidence="5" id="KW-0808">Transferase</keyword>
<keyword evidence="3" id="KW-0150">Chloroplast</keyword>
<comment type="pathway">
    <text evidence="11">Cofactor biosynthesis; tocopherol biosynthesis.</text>
</comment>
<evidence type="ECO:0000256" key="1">
    <source>
        <dbReference type="ARBA" id="ARBA00004508"/>
    </source>
</evidence>
<evidence type="ECO:0000256" key="12">
    <source>
        <dbReference type="ARBA" id="ARBA00039024"/>
    </source>
</evidence>
<keyword evidence="7" id="KW-0418">Kinase</keyword>
<keyword evidence="6 14" id="KW-0812">Transmembrane</keyword>
<evidence type="ECO:0000256" key="4">
    <source>
        <dbReference type="ARBA" id="ARBA00022640"/>
    </source>
</evidence>
<comment type="subcellular location">
    <subcellularLocation>
        <location evidence="1">Plastid</location>
        <location evidence="1">Chloroplast membrane</location>
        <topology evidence="1">Multi-pass membrane protein</topology>
    </subcellularLocation>
</comment>
<sequence>MMRFLSFAPCSSSPRLLCHARNFPAVHRSTILLPPPLPPPLTPCWLSPRPAPVLRVHLLDRGPHPTATGSYSNRFVACAGALLRDAGATAVVFAGSYGLVLTFDTLTHGKLIQQNSTSTEARFFASLVPLANCVRLVIYGFSLATDEGLIKSVTREGNPRELLRGPLYYVLILILCTLVFWRESPIGLIALAMMCGGDGMADIIGRRFGSVKLPFNQQKSWAGSISMFVCGFLISIGLLHYYSILGYFQLDWARTMQMVAIISFVATVVESLPVTEALDDNVSVPLASIVAAYLSFCVYP</sequence>
<evidence type="ECO:0000256" key="11">
    <source>
        <dbReference type="ARBA" id="ARBA00024015"/>
    </source>
</evidence>
<dbReference type="AlphaFoldDB" id="A0A2P2JCV2"/>
<dbReference type="PANTHER" id="PTHR32523:SF8">
    <property type="entry name" value="DOLICHOL KINASE"/>
    <property type="match status" value="1"/>
</dbReference>
<name>A0A2P2JCV2_RHIMU</name>
<keyword evidence="4" id="KW-0934">Plastid</keyword>
<evidence type="ECO:0000256" key="3">
    <source>
        <dbReference type="ARBA" id="ARBA00022528"/>
    </source>
</evidence>
<accession>A0A2P2JCV2</accession>
<evidence type="ECO:0000256" key="6">
    <source>
        <dbReference type="ARBA" id="ARBA00022692"/>
    </source>
</evidence>
<keyword evidence="10 14" id="KW-0472">Membrane</keyword>
<feature type="transmembrane region" description="Helical" evidence="14">
    <location>
        <begin position="225"/>
        <end position="248"/>
    </location>
</feature>
<dbReference type="EC" id="2.7.1.182" evidence="12"/>
<evidence type="ECO:0000256" key="13">
    <source>
        <dbReference type="ARBA" id="ARBA00048889"/>
    </source>
</evidence>
<dbReference type="GO" id="GO:0010276">
    <property type="term" value="F:phytol kinase activity"/>
    <property type="evidence" value="ECO:0007669"/>
    <property type="project" value="UniProtKB-EC"/>
</dbReference>
<feature type="transmembrane region" description="Helical" evidence="14">
    <location>
        <begin position="162"/>
        <end position="180"/>
    </location>
</feature>
<protein>
    <recommendedName>
        <fullName evidence="12">phytol kinase</fullName>
        <ecNumber evidence="12">2.7.1.182</ecNumber>
    </recommendedName>
</protein>
<comment type="catalytic activity">
    <reaction evidence="13">
        <text>phytol + CTP = phytyl phosphate + CDP + H(+)</text>
        <dbReference type="Rhea" id="RHEA:38055"/>
        <dbReference type="ChEBI" id="CHEBI:15378"/>
        <dbReference type="ChEBI" id="CHEBI:17327"/>
        <dbReference type="ChEBI" id="CHEBI:37563"/>
        <dbReference type="ChEBI" id="CHEBI:58069"/>
        <dbReference type="ChEBI" id="CHEBI:75483"/>
        <dbReference type="EC" id="2.7.1.182"/>
    </reaction>
</comment>
<dbReference type="PANTHER" id="PTHR32523">
    <property type="entry name" value="PHYTOL KINASE 1, CHLOROPLASTIC"/>
    <property type="match status" value="1"/>
</dbReference>
<keyword evidence="8" id="KW-0809">Transit peptide</keyword>
<organism evidence="15">
    <name type="scientific">Rhizophora mucronata</name>
    <name type="common">Asiatic mangrove</name>
    <dbReference type="NCBI Taxonomy" id="61149"/>
    <lineage>
        <taxon>Eukaryota</taxon>
        <taxon>Viridiplantae</taxon>
        <taxon>Streptophyta</taxon>
        <taxon>Embryophyta</taxon>
        <taxon>Tracheophyta</taxon>
        <taxon>Spermatophyta</taxon>
        <taxon>Magnoliopsida</taxon>
        <taxon>eudicotyledons</taxon>
        <taxon>Gunneridae</taxon>
        <taxon>Pentapetalae</taxon>
        <taxon>rosids</taxon>
        <taxon>fabids</taxon>
        <taxon>Malpighiales</taxon>
        <taxon>Rhizophoraceae</taxon>
        <taxon>Rhizophora</taxon>
    </lineage>
</organism>
<dbReference type="EMBL" id="GGEC01010823">
    <property type="protein sequence ID" value="MBW91306.1"/>
    <property type="molecule type" value="Transcribed_RNA"/>
</dbReference>
<evidence type="ECO:0000256" key="2">
    <source>
        <dbReference type="ARBA" id="ARBA00010794"/>
    </source>
</evidence>
<feature type="transmembrane region" description="Helical" evidence="14">
    <location>
        <begin position="186"/>
        <end position="204"/>
    </location>
</feature>
<comment type="similarity">
    <text evidence="2">Belongs to the polyprenol kinase family.</text>
</comment>